<sequence>MTRLAIGIDIGGTGIKGGLVNVKSGEFIGERIRVMTPAGGEPEDIIAVTREVIDQLNAPDGTPVGVAFPSVIRSGITMSAANVSKRWIGFEAEAFFERGLGREIHFINDADAAGFAEVKYGAAQDHDGLVILTTLGTGIGSAVIYNGVLIPNTELGHLEIDGHDAETKASSVAREREGITYEEWAVRLQRYYSHLEMLFSPDLFLVGGGVSKSHDQFLPLLTLRTPIIPATLLNRAGILGAAALAFDAHKSARTHDSAKGKKAASLSVGD</sequence>
<dbReference type="AlphaFoldDB" id="A0A6J6DN98"/>
<dbReference type="InterPro" id="IPR043129">
    <property type="entry name" value="ATPase_NBD"/>
</dbReference>
<protein>
    <submittedName>
        <fullName evidence="1">Unannotated protein</fullName>
    </submittedName>
</protein>
<dbReference type="Pfam" id="PF00480">
    <property type="entry name" value="ROK"/>
    <property type="match status" value="1"/>
</dbReference>
<proteinExistence type="predicted"/>
<evidence type="ECO:0000313" key="1">
    <source>
        <dbReference type="EMBL" id="CAB4564896.1"/>
    </source>
</evidence>
<dbReference type="InterPro" id="IPR000600">
    <property type="entry name" value="ROK"/>
</dbReference>
<dbReference type="PANTHER" id="PTHR18964:SF146">
    <property type="entry name" value="POLYPHOSPHATE GLUCOKINASE"/>
    <property type="match status" value="1"/>
</dbReference>
<dbReference type="CDD" id="cd24058">
    <property type="entry name" value="ASKHA_NBD_ROK_PPGK"/>
    <property type="match status" value="1"/>
</dbReference>
<dbReference type="NCBIfam" id="NF045942">
    <property type="entry name" value="PolPhglucPhase"/>
    <property type="match status" value="1"/>
</dbReference>
<accession>A0A6J6DN98</accession>
<organism evidence="1">
    <name type="scientific">freshwater metagenome</name>
    <dbReference type="NCBI Taxonomy" id="449393"/>
    <lineage>
        <taxon>unclassified sequences</taxon>
        <taxon>metagenomes</taxon>
        <taxon>ecological metagenomes</taxon>
    </lineage>
</organism>
<name>A0A6J6DN98_9ZZZZ</name>
<dbReference type="PANTHER" id="PTHR18964">
    <property type="entry name" value="ROK (REPRESSOR, ORF, KINASE) FAMILY"/>
    <property type="match status" value="1"/>
</dbReference>
<gene>
    <name evidence="1" type="ORF">UFOPK1591_00974</name>
</gene>
<dbReference type="EMBL" id="CAEZTD010000073">
    <property type="protein sequence ID" value="CAB4564896.1"/>
    <property type="molecule type" value="Genomic_DNA"/>
</dbReference>
<dbReference type="SUPFAM" id="SSF53067">
    <property type="entry name" value="Actin-like ATPase domain"/>
    <property type="match status" value="1"/>
</dbReference>
<reference evidence="1" key="1">
    <citation type="submission" date="2020-05" db="EMBL/GenBank/DDBJ databases">
        <authorList>
            <person name="Chiriac C."/>
            <person name="Salcher M."/>
            <person name="Ghai R."/>
            <person name="Kavagutti S V."/>
        </authorList>
    </citation>
    <scope>NUCLEOTIDE SEQUENCE</scope>
</reference>
<dbReference type="Gene3D" id="3.30.420.40">
    <property type="match status" value="2"/>
</dbReference>